<dbReference type="Proteomes" id="UP000279833">
    <property type="component" value="Unassembled WGS sequence"/>
</dbReference>
<dbReference type="PANTHER" id="PTHR46983">
    <property type="entry name" value="CYSTEINE AND HISTIDINE-RICH DOMAIN-CONTAINING PROTEIN 1"/>
    <property type="match status" value="1"/>
</dbReference>
<feature type="domain" description="CHORD" evidence="6">
    <location>
        <begin position="7"/>
        <end position="58"/>
    </location>
</feature>
<dbReference type="Gene3D" id="4.10.1130.20">
    <property type="match status" value="2"/>
</dbReference>
<sequence length="382" mass="42947">MANLQFCYNKGCAQKFDPEENSEEPIFHDAKKKWSCCNKYSTDFSEFLSIKGCAVGKHNSVPPDNTVKEKKSDILTKPIPTPTPVISKPVVSQRPSSTEPTRDLPIEVASNLKSALEELSLDPSFKPLQNSTIENNNKVLMLIKFTDNPDYLTIHSCHVYLHDYNIPKNKAMTSSFSMLGSPSIGTNCKNTACKQVYTGTDSDSGLCLYHPGVAVFHEGLKYWTCCNQKTSDFEAFLKQIGCTTGHHNWTVEDAKSTNATLTLQPNTNCRFDWYQFGGCVTLDIYAKNIWPETVSIKVNQIVLHVSLKFGLDYQTFERDFNLYGSIDPKQSIVKLMPLKAEIILKKAEPISWPTLECKPLDNNKANNSNMNNNEETIENNSK</sequence>
<reference evidence="9" key="1">
    <citation type="submission" date="2016-06" db="UniProtKB">
        <authorList>
            <consortium name="WormBaseParasite"/>
        </authorList>
    </citation>
    <scope>IDENTIFICATION</scope>
</reference>
<evidence type="ECO:0000313" key="9">
    <source>
        <dbReference type="WBParaSite" id="SCUD_0000868901-mRNA-1"/>
    </source>
</evidence>
<dbReference type="InterPro" id="IPR039790">
    <property type="entry name" value="CHRD1"/>
</dbReference>
<dbReference type="GO" id="GO:0046872">
    <property type="term" value="F:metal ion binding"/>
    <property type="evidence" value="ECO:0007669"/>
    <property type="project" value="UniProtKB-KW"/>
</dbReference>
<dbReference type="PROSITE" id="PS51401">
    <property type="entry name" value="CHORD"/>
    <property type="match status" value="2"/>
</dbReference>
<dbReference type="InterPro" id="IPR008978">
    <property type="entry name" value="HSP20-like_chaperone"/>
</dbReference>
<organism evidence="9">
    <name type="scientific">Schistosoma curassoni</name>
    <dbReference type="NCBI Taxonomy" id="6186"/>
    <lineage>
        <taxon>Eukaryota</taxon>
        <taxon>Metazoa</taxon>
        <taxon>Spiralia</taxon>
        <taxon>Lophotrochozoa</taxon>
        <taxon>Platyhelminthes</taxon>
        <taxon>Trematoda</taxon>
        <taxon>Digenea</taxon>
        <taxon>Strigeidida</taxon>
        <taxon>Schistosomatoidea</taxon>
        <taxon>Schistosomatidae</taxon>
        <taxon>Schistosoma</taxon>
    </lineage>
</organism>
<dbReference type="PANTHER" id="PTHR46983:SF3">
    <property type="entry name" value="CHPADIPLOID STATE MAINTENANCE PROTEIN CHPA"/>
    <property type="match status" value="1"/>
</dbReference>
<evidence type="ECO:0000256" key="3">
    <source>
        <dbReference type="ARBA" id="ARBA00022833"/>
    </source>
</evidence>
<evidence type="ECO:0000256" key="2">
    <source>
        <dbReference type="ARBA" id="ARBA00022737"/>
    </source>
</evidence>
<dbReference type="InterPro" id="IPR007051">
    <property type="entry name" value="CHORD_dom"/>
</dbReference>
<gene>
    <name evidence="7" type="ORF">SCUD_LOCUS8689</name>
</gene>
<evidence type="ECO:0000313" key="7">
    <source>
        <dbReference type="EMBL" id="VDP31989.1"/>
    </source>
</evidence>
<dbReference type="Gene3D" id="2.60.40.790">
    <property type="match status" value="1"/>
</dbReference>
<dbReference type="Pfam" id="PF04968">
    <property type="entry name" value="CHORD"/>
    <property type="match status" value="2"/>
</dbReference>
<proteinExistence type="predicted"/>
<evidence type="ECO:0000256" key="4">
    <source>
        <dbReference type="SAM" id="MobiDB-lite"/>
    </source>
</evidence>
<evidence type="ECO:0000313" key="8">
    <source>
        <dbReference type="Proteomes" id="UP000279833"/>
    </source>
</evidence>
<dbReference type="EMBL" id="UZAK01032860">
    <property type="protein sequence ID" value="VDP31989.1"/>
    <property type="molecule type" value="Genomic_DNA"/>
</dbReference>
<evidence type="ECO:0000259" key="5">
    <source>
        <dbReference type="PROSITE" id="PS51203"/>
    </source>
</evidence>
<dbReference type="Pfam" id="PF04969">
    <property type="entry name" value="CS"/>
    <property type="match status" value="1"/>
</dbReference>
<dbReference type="PROSITE" id="PS51203">
    <property type="entry name" value="CS"/>
    <property type="match status" value="1"/>
</dbReference>
<accession>A0A183K126</accession>
<feature type="region of interest" description="Disordered" evidence="4">
    <location>
        <begin position="361"/>
        <end position="382"/>
    </location>
</feature>
<dbReference type="InterPro" id="IPR007052">
    <property type="entry name" value="CS_dom"/>
</dbReference>
<dbReference type="AlphaFoldDB" id="A0A183K126"/>
<feature type="domain" description="CS" evidence="5">
    <location>
        <begin position="266"/>
        <end position="356"/>
    </location>
</feature>
<keyword evidence="3" id="KW-0862">Zinc</keyword>
<reference evidence="7 8" key="2">
    <citation type="submission" date="2018-11" db="EMBL/GenBank/DDBJ databases">
        <authorList>
            <consortium name="Pathogen Informatics"/>
        </authorList>
    </citation>
    <scope>NUCLEOTIDE SEQUENCE [LARGE SCALE GENOMIC DNA]</scope>
    <source>
        <strain evidence="7">Dakar</strain>
        <strain evidence="8">Dakar, Senegal</strain>
    </source>
</reference>
<dbReference type="STRING" id="6186.A0A183K126"/>
<keyword evidence="8" id="KW-1185">Reference proteome</keyword>
<evidence type="ECO:0000256" key="1">
    <source>
        <dbReference type="ARBA" id="ARBA00022723"/>
    </source>
</evidence>
<feature type="compositionally biased region" description="Low complexity" evidence="4">
    <location>
        <begin position="362"/>
        <end position="382"/>
    </location>
</feature>
<keyword evidence="1" id="KW-0479">Metal-binding</keyword>
<dbReference type="SUPFAM" id="SSF49764">
    <property type="entry name" value="HSP20-like chaperones"/>
    <property type="match status" value="1"/>
</dbReference>
<keyword evidence="2" id="KW-0677">Repeat</keyword>
<name>A0A183K126_9TREM</name>
<protein>
    <submittedName>
        <fullName evidence="9">Cysteine and histidine-rich domain-containing protein</fullName>
    </submittedName>
</protein>
<feature type="domain" description="CHORD" evidence="6">
    <location>
        <begin position="188"/>
        <end position="247"/>
    </location>
</feature>
<dbReference type="WBParaSite" id="SCUD_0000868901-mRNA-1">
    <property type="protein sequence ID" value="SCUD_0000868901-mRNA-1"/>
    <property type="gene ID" value="SCUD_0000868901"/>
</dbReference>
<evidence type="ECO:0000259" key="6">
    <source>
        <dbReference type="PROSITE" id="PS51401"/>
    </source>
</evidence>